<dbReference type="CDD" id="cd12107">
    <property type="entry name" value="Hemerythrin"/>
    <property type="match status" value="1"/>
</dbReference>
<dbReference type="Proteomes" id="UP001597304">
    <property type="component" value="Unassembled WGS sequence"/>
</dbReference>
<dbReference type="PANTHER" id="PTHR37164">
    <property type="entry name" value="BACTERIOHEMERYTHRIN"/>
    <property type="match status" value="1"/>
</dbReference>
<dbReference type="InterPro" id="IPR012827">
    <property type="entry name" value="Hemerythrin_metal-bd"/>
</dbReference>
<gene>
    <name evidence="5" type="ORF">ACFSF0_00100</name>
</gene>
<keyword evidence="6" id="KW-1185">Reference proteome</keyword>
<evidence type="ECO:0000256" key="3">
    <source>
        <dbReference type="ARBA" id="ARBA00023004"/>
    </source>
</evidence>
<dbReference type="InterPro" id="IPR050669">
    <property type="entry name" value="Hemerythrin"/>
</dbReference>
<name>A0ABW4KP65_9BURK</name>
<comment type="similarity">
    <text evidence="1">Belongs to the hemerythrin family.</text>
</comment>
<dbReference type="SUPFAM" id="SSF47188">
    <property type="entry name" value="Hemerythrin-like"/>
    <property type="match status" value="1"/>
</dbReference>
<dbReference type="InterPro" id="IPR035938">
    <property type="entry name" value="Hemerythrin-like_sf"/>
</dbReference>
<evidence type="ECO:0000256" key="2">
    <source>
        <dbReference type="ARBA" id="ARBA00022723"/>
    </source>
</evidence>
<comment type="caution">
    <text evidence="5">The sequence shown here is derived from an EMBL/GenBank/DDBJ whole genome shotgun (WGS) entry which is preliminary data.</text>
</comment>
<evidence type="ECO:0000256" key="1">
    <source>
        <dbReference type="ARBA" id="ARBA00010587"/>
    </source>
</evidence>
<protein>
    <submittedName>
        <fullName evidence="5">Hemerythrin domain-containing protein</fullName>
    </submittedName>
</protein>
<keyword evidence="2" id="KW-0479">Metal-binding</keyword>
<dbReference type="PANTHER" id="PTHR37164:SF1">
    <property type="entry name" value="BACTERIOHEMERYTHRIN"/>
    <property type="match status" value="1"/>
</dbReference>
<feature type="domain" description="Hemerythrin-like" evidence="4">
    <location>
        <begin position="13"/>
        <end position="121"/>
    </location>
</feature>
<organism evidence="5 6">
    <name type="scientific">Ottowia flava</name>
    <dbReference type="NCBI Taxonomy" id="2675430"/>
    <lineage>
        <taxon>Bacteria</taxon>
        <taxon>Pseudomonadati</taxon>
        <taxon>Pseudomonadota</taxon>
        <taxon>Betaproteobacteria</taxon>
        <taxon>Burkholderiales</taxon>
        <taxon>Comamonadaceae</taxon>
        <taxon>Ottowia</taxon>
    </lineage>
</organism>
<proteinExistence type="inferred from homology"/>
<dbReference type="InterPro" id="IPR012312">
    <property type="entry name" value="Hemerythrin-like"/>
</dbReference>
<dbReference type="NCBIfam" id="TIGR02481">
    <property type="entry name" value="hemeryth_dom"/>
    <property type="match status" value="1"/>
</dbReference>
<keyword evidence="3" id="KW-0408">Iron</keyword>
<dbReference type="Gene3D" id="1.20.120.50">
    <property type="entry name" value="Hemerythrin-like"/>
    <property type="match status" value="1"/>
</dbReference>
<dbReference type="EMBL" id="JBHUEJ010000002">
    <property type="protein sequence ID" value="MFD1708998.1"/>
    <property type="molecule type" value="Genomic_DNA"/>
</dbReference>
<dbReference type="Pfam" id="PF01814">
    <property type="entry name" value="Hemerythrin"/>
    <property type="match status" value="1"/>
</dbReference>
<evidence type="ECO:0000313" key="5">
    <source>
        <dbReference type="EMBL" id="MFD1708998.1"/>
    </source>
</evidence>
<evidence type="ECO:0000259" key="4">
    <source>
        <dbReference type="Pfam" id="PF01814"/>
    </source>
</evidence>
<reference evidence="6" key="1">
    <citation type="journal article" date="2019" name="Int. J. Syst. Evol. Microbiol.">
        <title>The Global Catalogue of Microorganisms (GCM) 10K type strain sequencing project: providing services to taxonomists for standard genome sequencing and annotation.</title>
        <authorList>
            <consortium name="The Broad Institute Genomics Platform"/>
            <consortium name="The Broad Institute Genome Sequencing Center for Infectious Disease"/>
            <person name="Wu L."/>
            <person name="Ma J."/>
        </authorList>
    </citation>
    <scope>NUCLEOTIDE SEQUENCE [LARGE SCALE GENOMIC DNA]</scope>
    <source>
        <strain evidence="6">LMG 29247</strain>
    </source>
</reference>
<evidence type="ECO:0000313" key="6">
    <source>
        <dbReference type="Proteomes" id="UP001597304"/>
    </source>
</evidence>
<sequence>MPTLTWSDDLLLGVAAMDATHVEFVELLAHTEAASDAALLDRWRRLIAHTQCHFDSEDSYMAATRFAASNCHTTQHRMVLEVMRQGLSMGERGELAPIRQMARELATWFIHHAQSMDAALAAHLTNVGFDPATGQVAHPAALPEEAIQGCGSAPCTPGDADAAANDRLAERADAA</sequence>
<dbReference type="RefSeq" id="WP_147914415.1">
    <property type="nucleotide sequence ID" value="NZ_JBHUEJ010000002.1"/>
</dbReference>
<accession>A0ABW4KP65</accession>